<evidence type="ECO:0000313" key="3">
    <source>
        <dbReference type="EMBL" id="KPL87951.1"/>
    </source>
</evidence>
<name>A0A0M9UBK3_9CHLR</name>
<dbReference type="OrthoDB" id="67788at2"/>
<organism evidence="2 4">
    <name type="scientific">Ardenticatena maritima</name>
    <dbReference type="NCBI Taxonomy" id="872965"/>
    <lineage>
        <taxon>Bacteria</taxon>
        <taxon>Bacillati</taxon>
        <taxon>Chloroflexota</taxon>
        <taxon>Ardenticatenia</taxon>
        <taxon>Ardenticatenales</taxon>
        <taxon>Ardenticatenaceae</taxon>
        <taxon>Ardenticatena</taxon>
    </lineage>
</organism>
<evidence type="ECO:0000313" key="5">
    <source>
        <dbReference type="Proteomes" id="UP000050502"/>
    </source>
</evidence>
<dbReference type="Proteomes" id="UP000050502">
    <property type="component" value="Unassembled WGS sequence"/>
</dbReference>
<proteinExistence type="predicted"/>
<dbReference type="AlphaFoldDB" id="A0A0M9UBK3"/>
<accession>A0A0M9UBK3</accession>
<evidence type="ECO:0000313" key="4">
    <source>
        <dbReference type="Proteomes" id="UP000037784"/>
    </source>
</evidence>
<evidence type="ECO:0000259" key="1">
    <source>
        <dbReference type="Pfam" id="PF13391"/>
    </source>
</evidence>
<dbReference type="InterPro" id="IPR003615">
    <property type="entry name" value="HNH_nuc"/>
</dbReference>
<protein>
    <recommendedName>
        <fullName evidence="1">HNH nuclease domain-containing protein</fullName>
    </recommendedName>
</protein>
<feature type="domain" description="HNH nuclease" evidence="1">
    <location>
        <begin position="137"/>
        <end position="188"/>
    </location>
</feature>
<dbReference type="InterPro" id="IPR036388">
    <property type="entry name" value="WH-like_DNA-bd_sf"/>
</dbReference>
<comment type="caution">
    <text evidence="2">The sequence shown here is derived from an EMBL/GenBank/DDBJ whole genome shotgun (WGS) entry which is preliminary data.</text>
</comment>
<sequence length="239" mass="27064">MPTWRESVLSALRHYVAQHGSVLMTRQAFIAEMLPRIVAATGSHGRTPEQTLSRVLQELRDDGLLEFLGEGRYLFLGDPIAVQDEDLPDEALDHAIEADRLTIPNEATVSDTVQRARVRRGQDRLRTLTLANYGWQCAFCDVRDTTLLVAAHIVRWADAPQWRGSLHNTMAMCRFHDPLFEHGYFGLNANFDIVRRPLPPEAGSLAQMILDATTTFHPPRQHAPDPRFLAMHCQRHNLA</sequence>
<evidence type="ECO:0000313" key="2">
    <source>
        <dbReference type="EMBL" id="GAP61847.1"/>
    </source>
</evidence>
<reference evidence="4" key="3">
    <citation type="submission" date="2015-08" db="EMBL/GenBank/DDBJ databases">
        <title>Draft Genome Sequence of a Heterotrophic Facultative Anaerobic Bacterium Ardenticatena maritima Strain 110S.</title>
        <authorList>
            <person name="Kawaichi S."/>
            <person name="Yoshida T."/>
            <person name="Sako Y."/>
            <person name="Nakamura R."/>
        </authorList>
    </citation>
    <scope>NUCLEOTIDE SEQUENCE [LARGE SCALE GENOMIC DNA]</scope>
    <source>
        <strain evidence="4">110S</strain>
    </source>
</reference>
<dbReference type="Pfam" id="PF13391">
    <property type="entry name" value="HNH_2"/>
    <property type="match status" value="1"/>
</dbReference>
<reference evidence="2 4" key="1">
    <citation type="journal article" date="2015" name="Genome Announc.">
        <title>Draft Genome Sequence of a Heterotrophic Facultative Anaerobic Thermophilic Bacterium, Ardenticatena maritima Strain 110ST.</title>
        <authorList>
            <person name="Kawaichi S."/>
            <person name="Yoshida T."/>
            <person name="Sako Y."/>
            <person name="Nakamura R."/>
        </authorList>
    </citation>
    <scope>NUCLEOTIDE SEQUENCE [LARGE SCALE GENOMIC DNA]</scope>
    <source>
        <strain evidence="2 4">110S</strain>
    </source>
</reference>
<dbReference type="Proteomes" id="UP000037784">
    <property type="component" value="Unassembled WGS sequence"/>
</dbReference>
<keyword evidence="4" id="KW-1185">Reference proteome</keyword>
<reference evidence="3 5" key="2">
    <citation type="submission" date="2015-07" db="EMBL/GenBank/DDBJ databases">
        <title>Whole genome sequence of Ardenticatena maritima DSM 23922.</title>
        <authorList>
            <person name="Hemp J."/>
            <person name="Ward L.M."/>
            <person name="Pace L.A."/>
            <person name="Fischer W.W."/>
        </authorList>
    </citation>
    <scope>NUCLEOTIDE SEQUENCE [LARGE SCALE GENOMIC DNA]</scope>
    <source>
        <strain evidence="3 5">110S</strain>
    </source>
</reference>
<gene>
    <name evidence="2" type="ORF">ARMA_0270</name>
    <name evidence="3" type="ORF">SE16_10525</name>
</gene>
<dbReference type="EMBL" id="LGKN01000005">
    <property type="protein sequence ID" value="KPL87951.1"/>
    <property type="molecule type" value="Genomic_DNA"/>
</dbReference>
<dbReference type="Gene3D" id="1.10.10.10">
    <property type="entry name" value="Winged helix-like DNA-binding domain superfamily/Winged helix DNA-binding domain"/>
    <property type="match status" value="1"/>
</dbReference>
<dbReference type="EMBL" id="BBZA01000015">
    <property type="protein sequence ID" value="GAP61847.1"/>
    <property type="molecule type" value="Genomic_DNA"/>
</dbReference>
<dbReference type="RefSeq" id="WP_054491782.1">
    <property type="nucleotide sequence ID" value="NZ_BBZA01000015.1"/>
</dbReference>
<dbReference type="STRING" id="872965.SE16_10525"/>
<dbReference type="InParanoid" id="A0A0M9UBK3"/>